<keyword evidence="1" id="KW-1133">Transmembrane helix</keyword>
<keyword evidence="1" id="KW-0812">Transmembrane</keyword>
<dbReference type="Proteomes" id="UP000596929">
    <property type="component" value="Unassembled WGS sequence"/>
</dbReference>
<dbReference type="Pfam" id="PF17099">
    <property type="entry name" value="TrpP"/>
    <property type="match status" value="1"/>
</dbReference>
<comment type="caution">
    <text evidence="2">The sequence shown here is derived from an EMBL/GenBank/DDBJ whole genome shotgun (WGS) entry which is preliminary data.</text>
</comment>
<name>A0ABR7DI52_9CLOT</name>
<evidence type="ECO:0000313" key="3">
    <source>
        <dbReference type="Proteomes" id="UP000596929"/>
    </source>
</evidence>
<feature type="transmembrane region" description="Helical" evidence="1">
    <location>
        <begin position="146"/>
        <end position="169"/>
    </location>
</feature>
<dbReference type="RefSeq" id="WP_032117731.1">
    <property type="nucleotide sequence ID" value="NZ_JACOOO010000043.1"/>
</dbReference>
<dbReference type="InterPro" id="IPR031360">
    <property type="entry name" value="TrpP"/>
</dbReference>
<evidence type="ECO:0000313" key="2">
    <source>
        <dbReference type="EMBL" id="MBC5630770.1"/>
    </source>
</evidence>
<accession>A0ABR7DI52</accession>
<gene>
    <name evidence="2" type="ORF">H8S20_18100</name>
</gene>
<feature type="transmembrane region" description="Helical" evidence="1">
    <location>
        <begin position="82"/>
        <end position="102"/>
    </location>
</feature>
<evidence type="ECO:0000256" key="1">
    <source>
        <dbReference type="SAM" id="Phobius"/>
    </source>
</evidence>
<sequence length="182" mass="19847">MKRNNNTKKLIINALLLGIGVILHQITPALGIPMQPDFALTMLLVVMIINKGDYKTSLIAGIITGVFTALTTKFPGGQLPNIIDKIVTVNIMYMVMILMNKLEYGKVITEKFKISITTFIFALGTLISGTTFLLSAQIIVGLPISFRILFVTVVIPTIIVNSIAGVILYKIVLSSLRKIAIS</sequence>
<keyword evidence="3" id="KW-1185">Reference proteome</keyword>
<keyword evidence="1" id="KW-0472">Membrane</keyword>
<proteinExistence type="predicted"/>
<dbReference type="EMBL" id="JACOOO010000043">
    <property type="protein sequence ID" value="MBC5630770.1"/>
    <property type="molecule type" value="Genomic_DNA"/>
</dbReference>
<organism evidence="2 3">
    <name type="scientific">Clostridium hominis</name>
    <dbReference type="NCBI Taxonomy" id="2763036"/>
    <lineage>
        <taxon>Bacteria</taxon>
        <taxon>Bacillati</taxon>
        <taxon>Bacillota</taxon>
        <taxon>Clostridia</taxon>
        <taxon>Eubacteriales</taxon>
        <taxon>Clostridiaceae</taxon>
        <taxon>Clostridium</taxon>
    </lineage>
</organism>
<feature type="transmembrane region" description="Helical" evidence="1">
    <location>
        <begin position="114"/>
        <end position="140"/>
    </location>
</feature>
<protein>
    <submittedName>
        <fullName evidence="2">Tryptophan transporter</fullName>
    </submittedName>
</protein>
<reference evidence="2 3" key="1">
    <citation type="submission" date="2020-08" db="EMBL/GenBank/DDBJ databases">
        <title>Genome public.</title>
        <authorList>
            <person name="Liu C."/>
            <person name="Sun Q."/>
        </authorList>
    </citation>
    <scope>NUCLEOTIDE SEQUENCE [LARGE SCALE GENOMIC DNA]</scope>
    <source>
        <strain evidence="2 3">NSJ-6</strain>
    </source>
</reference>